<sequence>MDPWKFPFLLHVPSRKGRKPVSIPDMTQFSVITRNLFGVGCITPTEVYSYSAHNEVYLLELDVSEASHLPRWVLARVARDLKTRSDISLESEVATMVYVRQKCPDVPVPIVYGYCPTRNNVIGEAFSVVSFTMGMDMNHDGVPWESLPLQTKLIGVRDLATIISRLSQLHFKAIGSIYFKFSDTQASQVPVGFVLGPVSWSKLESAARTAAFEHDRGPWKTTAQWLRASVEDEIQFLDKLPRLAKETSSRRHGCESRLKLAKRVLPQFLDRIPDSKDDPFDQCAGGPFVLGNIDLSPKNFLFCSRGPDAGRILSVINWESSLTVPLWALICYPRWFSRLGGLGIRKPAEAQHFRDTYIRELQKHAQESIVLRVVQNAQYEARRRFSEIATLPWDLAEIMERWLEENPRH</sequence>
<accession>A0AAW0BAY8</accession>
<proteinExistence type="predicted"/>
<dbReference type="AlphaFoldDB" id="A0AAW0BAY8"/>
<dbReference type="EMBL" id="JAWWNJ010000036">
    <property type="protein sequence ID" value="KAK7023084.1"/>
    <property type="molecule type" value="Genomic_DNA"/>
</dbReference>
<dbReference type="Gene3D" id="3.30.200.20">
    <property type="entry name" value="Phosphorylase Kinase, domain 1"/>
    <property type="match status" value="1"/>
</dbReference>
<comment type="caution">
    <text evidence="1">The sequence shown here is derived from an EMBL/GenBank/DDBJ whole genome shotgun (WGS) entry which is preliminary data.</text>
</comment>
<keyword evidence="1" id="KW-0418">Kinase</keyword>
<evidence type="ECO:0000313" key="2">
    <source>
        <dbReference type="Proteomes" id="UP001362999"/>
    </source>
</evidence>
<gene>
    <name evidence="1" type="ORF">R3P38DRAFT_1096569</name>
</gene>
<protein>
    <submittedName>
        <fullName evidence="1">Serine threonine protein kinase</fullName>
    </submittedName>
</protein>
<dbReference type="PANTHER" id="PTHR21310">
    <property type="entry name" value="AMINOGLYCOSIDE PHOSPHOTRANSFERASE-RELATED-RELATED"/>
    <property type="match status" value="1"/>
</dbReference>
<organism evidence="1 2">
    <name type="scientific">Favolaschia claudopus</name>
    <dbReference type="NCBI Taxonomy" id="2862362"/>
    <lineage>
        <taxon>Eukaryota</taxon>
        <taxon>Fungi</taxon>
        <taxon>Dikarya</taxon>
        <taxon>Basidiomycota</taxon>
        <taxon>Agaricomycotina</taxon>
        <taxon>Agaricomycetes</taxon>
        <taxon>Agaricomycetidae</taxon>
        <taxon>Agaricales</taxon>
        <taxon>Marasmiineae</taxon>
        <taxon>Mycenaceae</taxon>
        <taxon>Favolaschia</taxon>
    </lineage>
</organism>
<dbReference type="PANTHER" id="PTHR21310:SF15">
    <property type="entry name" value="AMINOGLYCOSIDE PHOSPHOTRANSFERASE DOMAIN-CONTAINING PROTEIN"/>
    <property type="match status" value="1"/>
</dbReference>
<keyword evidence="2" id="KW-1185">Reference proteome</keyword>
<dbReference type="GO" id="GO:0016301">
    <property type="term" value="F:kinase activity"/>
    <property type="evidence" value="ECO:0007669"/>
    <property type="project" value="UniProtKB-KW"/>
</dbReference>
<name>A0AAW0BAY8_9AGAR</name>
<reference evidence="1 2" key="1">
    <citation type="journal article" date="2024" name="J Genomics">
        <title>Draft genome sequencing and assembly of Favolaschia claudopus CIRM-BRFM 2984 isolated from oak limbs.</title>
        <authorList>
            <person name="Navarro D."/>
            <person name="Drula E."/>
            <person name="Chaduli D."/>
            <person name="Cazenave R."/>
            <person name="Ahrendt S."/>
            <person name="Wang J."/>
            <person name="Lipzen A."/>
            <person name="Daum C."/>
            <person name="Barry K."/>
            <person name="Grigoriev I.V."/>
            <person name="Favel A."/>
            <person name="Rosso M.N."/>
            <person name="Martin F."/>
        </authorList>
    </citation>
    <scope>NUCLEOTIDE SEQUENCE [LARGE SCALE GENOMIC DNA]</scope>
    <source>
        <strain evidence="1 2">CIRM-BRFM 2984</strain>
    </source>
</reference>
<keyword evidence="1" id="KW-0808">Transferase</keyword>
<evidence type="ECO:0000313" key="1">
    <source>
        <dbReference type="EMBL" id="KAK7023084.1"/>
    </source>
</evidence>
<dbReference type="Proteomes" id="UP001362999">
    <property type="component" value="Unassembled WGS sequence"/>
</dbReference>
<dbReference type="InterPro" id="IPR051678">
    <property type="entry name" value="AGP_Transferase"/>
</dbReference>